<keyword evidence="1" id="KW-0479">Metal-binding</keyword>
<dbReference type="PANTHER" id="PTHR42988">
    <property type="entry name" value="PHOSPHOHYDROLASE"/>
    <property type="match status" value="1"/>
</dbReference>
<evidence type="ECO:0000313" key="6">
    <source>
        <dbReference type="EMBL" id="PPK94236.1"/>
    </source>
</evidence>
<dbReference type="InterPro" id="IPR029052">
    <property type="entry name" value="Metallo-depent_PP-like"/>
</dbReference>
<proteinExistence type="inferred from homology"/>
<protein>
    <submittedName>
        <fullName evidence="6">Calcineurin-like phosphoesterase family protein</fullName>
    </submittedName>
</protein>
<keyword evidence="3" id="KW-0408">Iron</keyword>
<evidence type="ECO:0000259" key="5">
    <source>
        <dbReference type="Pfam" id="PF00149"/>
    </source>
</evidence>
<dbReference type="PANTHER" id="PTHR42988:SF2">
    <property type="entry name" value="CYCLIC NUCLEOTIDE PHOSPHODIESTERASE CBUA0032-RELATED"/>
    <property type="match status" value="1"/>
</dbReference>
<organism evidence="6 7">
    <name type="scientific">Kineococcus xinjiangensis</name>
    <dbReference type="NCBI Taxonomy" id="512762"/>
    <lineage>
        <taxon>Bacteria</taxon>
        <taxon>Bacillati</taxon>
        <taxon>Actinomycetota</taxon>
        <taxon>Actinomycetes</taxon>
        <taxon>Kineosporiales</taxon>
        <taxon>Kineosporiaceae</taxon>
        <taxon>Kineococcus</taxon>
    </lineage>
</organism>
<keyword evidence="2" id="KW-0378">Hydrolase</keyword>
<dbReference type="Proteomes" id="UP000239485">
    <property type="component" value="Unassembled WGS sequence"/>
</dbReference>
<dbReference type="Gene3D" id="3.60.21.10">
    <property type="match status" value="1"/>
</dbReference>
<sequence length="285" mass="28924">MTAARLLHLSDTHLLGGGALHQGLVDTTAVLRRLLASLAGIGPLDAVVVSGDVSDDGSPESYATARDLVGGFAAQRGAQVVWAVGNHDVRGPFARVLLDGADAGGPLDAVHDVGGLRVVVLDSSVPGRGYGELRPAQLARLREVLAAPAPRGSVVVVHHPPLPAPTVLHEALRLQEPDALLAAVAGTDVRAVLSGHYHHPYVATAGGLTLVVAPGVANRTDVLVPHGLERAVRGSGACLVEVGPDGVRATVLTVAAPGDGEELFVLDEETVARIAAEYGTAGGSA</sequence>
<evidence type="ECO:0000256" key="4">
    <source>
        <dbReference type="ARBA" id="ARBA00025742"/>
    </source>
</evidence>
<comment type="caution">
    <text evidence="6">The sequence shown here is derived from an EMBL/GenBank/DDBJ whole genome shotgun (WGS) entry which is preliminary data.</text>
</comment>
<evidence type="ECO:0000256" key="1">
    <source>
        <dbReference type="ARBA" id="ARBA00022723"/>
    </source>
</evidence>
<reference evidence="6 7" key="1">
    <citation type="submission" date="2018-02" db="EMBL/GenBank/DDBJ databases">
        <title>Genomic Encyclopedia of Archaeal and Bacterial Type Strains, Phase II (KMG-II): from individual species to whole genera.</title>
        <authorList>
            <person name="Goeker M."/>
        </authorList>
    </citation>
    <scope>NUCLEOTIDE SEQUENCE [LARGE SCALE GENOMIC DNA]</scope>
    <source>
        <strain evidence="6 7">DSM 22857</strain>
    </source>
</reference>
<evidence type="ECO:0000313" key="7">
    <source>
        <dbReference type="Proteomes" id="UP000239485"/>
    </source>
</evidence>
<feature type="domain" description="Calcineurin-like phosphoesterase" evidence="5">
    <location>
        <begin position="5"/>
        <end position="200"/>
    </location>
</feature>
<comment type="similarity">
    <text evidence="4">Belongs to the cyclic nucleotide phosphodiesterase class-III family.</text>
</comment>
<dbReference type="RefSeq" id="WP_104433173.1">
    <property type="nucleotide sequence ID" value="NZ_PTJD01000008.1"/>
</dbReference>
<evidence type="ECO:0000256" key="3">
    <source>
        <dbReference type="ARBA" id="ARBA00023004"/>
    </source>
</evidence>
<dbReference type="InterPro" id="IPR050884">
    <property type="entry name" value="CNP_phosphodiesterase-III"/>
</dbReference>
<accession>A0A2S6IJ77</accession>
<dbReference type="GO" id="GO:0046872">
    <property type="term" value="F:metal ion binding"/>
    <property type="evidence" value="ECO:0007669"/>
    <property type="project" value="UniProtKB-KW"/>
</dbReference>
<dbReference type="AlphaFoldDB" id="A0A2S6IJ77"/>
<gene>
    <name evidence="6" type="ORF">CLV92_108138</name>
</gene>
<dbReference type="EMBL" id="PTJD01000008">
    <property type="protein sequence ID" value="PPK94236.1"/>
    <property type="molecule type" value="Genomic_DNA"/>
</dbReference>
<dbReference type="GO" id="GO:0016787">
    <property type="term" value="F:hydrolase activity"/>
    <property type="evidence" value="ECO:0007669"/>
    <property type="project" value="UniProtKB-KW"/>
</dbReference>
<dbReference type="Pfam" id="PF00149">
    <property type="entry name" value="Metallophos"/>
    <property type="match status" value="1"/>
</dbReference>
<dbReference type="SUPFAM" id="SSF56300">
    <property type="entry name" value="Metallo-dependent phosphatases"/>
    <property type="match status" value="1"/>
</dbReference>
<evidence type="ECO:0000256" key="2">
    <source>
        <dbReference type="ARBA" id="ARBA00022801"/>
    </source>
</evidence>
<dbReference type="InterPro" id="IPR004843">
    <property type="entry name" value="Calcineurin-like_PHP"/>
</dbReference>
<name>A0A2S6IJ77_9ACTN</name>
<dbReference type="OrthoDB" id="5241795at2"/>
<keyword evidence="7" id="KW-1185">Reference proteome</keyword>